<proteinExistence type="predicted"/>
<keyword evidence="1" id="KW-0812">Transmembrane</keyword>
<organism evidence="2 3">
    <name type="scientific">Dichanthelium oligosanthes</name>
    <dbReference type="NCBI Taxonomy" id="888268"/>
    <lineage>
        <taxon>Eukaryota</taxon>
        <taxon>Viridiplantae</taxon>
        <taxon>Streptophyta</taxon>
        <taxon>Embryophyta</taxon>
        <taxon>Tracheophyta</taxon>
        <taxon>Spermatophyta</taxon>
        <taxon>Magnoliopsida</taxon>
        <taxon>Liliopsida</taxon>
        <taxon>Poales</taxon>
        <taxon>Poaceae</taxon>
        <taxon>PACMAD clade</taxon>
        <taxon>Panicoideae</taxon>
        <taxon>Panicodae</taxon>
        <taxon>Paniceae</taxon>
        <taxon>Dichantheliinae</taxon>
        <taxon>Dichanthelium</taxon>
    </lineage>
</organism>
<comment type="caution">
    <text evidence="2">The sequence shown here is derived from an EMBL/GenBank/DDBJ whole genome shotgun (WGS) entry which is preliminary data.</text>
</comment>
<evidence type="ECO:0000256" key="1">
    <source>
        <dbReference type="SAM" id="Phobius"/>
    </source>
</evidence>
<dbReference type="EMBL" id="LWDX02021958">
    <property type="protein sequence ID" value="OEL32135.1"/>
    <property type="molecule type" value="Genomic_DNA"/>
</dbReference>
<gene>
    <name evidence="2" type="ORF">BAE44_0006845</name>
</gene>
<accession>A0A1E5W497</accession>
<name>A0A1E5W497_9POAL</name>
<dbReference type="AlphaFoldDB" id="A0A1E5W497"/>
<dbReference type="Proteomes" id="UP000095767">
    <property type="component" value="Unassembled WGS sequence"/>
</dbReference>
<reference evidence="2 3" key="1">
    <citation type="submission" date="2016-09" db="EMBL/GenBank/DDBJ databases">
        <title>The draft genome of Dichanthelium oligosanthes: A C3 panicoid grass species.</title>
        <authorList>
            <person name="Studer A.J."/>
            <person name="Schnable J.C."/>
            <person name="Brutnell T.P."/>
        </authorList>
    </citation>
    <scope>NUCLEOTIDE SEQUENCE [LARGE SCALE GENOMIC DNA]</scope>
    <source>
        <strain evidence="3">cv. Kellogg 1175</strain>
        <tissue evidence="2">Leaf</tissue>
    </source>
</reference>
<keyword evidence="3" id="KW-1185">Reference proteome</keyword>
<feature type="transmembrane region" description="Helical" evidence="1">
    <location>
        <begin position="39"/>
        <end position="58"/>
    </location>
</feature>
<feature type="transmembrane region" description="Helical" evidence="1">
    <location>
        <begin position="79"/>
        <end position="100"/>
    </location>
</feature>
<evidence type="ECO:0000313" key="3">
    <source>
        <dbReference type="Proteomes" id="UP000095767"/>
    </source>
</evidence>
<keyword evidence="1" id="KW-0472">Membrane</keyword>
<evidence type="ECO:0000313" key="2">
    <source>
        <dbReference type="EMBL" id="OEL32135.1"/>
    </source>
</evidence>
<protein>
    <submittedName>
        <fullName evidence="2">Uncharacterized protein</fullName>
    </submittedName>
</protein>
<keyword evidence="1" id="KW-1133">Transmembrane helix</keyword>
<dbReference type="OrthoDB" id="651662at2759"/>
<sequence length="145" mass="15172">MAVPFFVAFSGILLLGRYLPFWLPPIARAVLAPSAAGPAPTARCAVSVAVAGLALLVMSTQCSSCDRQCPAEVAMEGRALWFNSAAMFLGMVLGGVAVAMPPPHAGAPPIVPVAVDHLTWFTETVAVTAFAHDVCVFFKVVDMAW</sequence>